<dbReference type="Gene3D" id="3.40.50.720">
    <property type="entry name" value="NAD(P)-binding Rossmann-like Domain"/>
    <property type="match status" value="1"/>
</dbReference>
<reference evidence="2 3" key="1">
    <citation type="journal article" date="2014" name="PLoS Genet.">
        <title>Analysis of the Phlebiopsis gigantea genome, transcriptome and secretome provides insight into its pioneer colonization strategies of wood.</title>
        <authorList>
            <person name="Hori C."/>
            <person name="Ishida T."/>
            <person name="Igarashi K."/>
            <person name="Samejima M."/>
            <person name="Suzuki H."/>
            <person name="Master E."/>
            <person name="Ferreira P."/>
            <person name="Ruiz-Duenas F.J."/>
            <person name="Held B."/>
            <person name="Canessa P."/>
            <person name="Larrondo L.F."/>
            <person name="Schmoll M."/>
            <person name="Druzhinina I.S."/>
            <person name="Kubicek C.P."/>
            <person name="Gaskell J.A."/>
            <person name="Kersten P."/>
            <person name="St John F."/>
            <person name="Glasner J."/>
            <person name="Sabat G."/>
            <person name="Splinter BonDurant S."/>
            <person name="Syed K."/>
            <person name="Yadav J."/>
            <person name="Mgbeahuruike A.C."/>
            <person name="Kovalchuk A."/>
            <person name="Asiegbu F.O."/>
            <person name="Lackner G."/>
            <person name="Hoffmeister D."/>
            <person name="Rencoret J."/>
            <person name="Gutierrez A."/>
            <person name="Sun H."/>
            <person name="Lindquist E."/>
            <person name="Barry K."/>
            <person name="Riley R."/>
            <person name="Grigoriev I.V."/>
            <person name="Henrissat B."/>
            <person name="Kues U."/>
            <person name="Berka R.M."/>
            <person name="Martinez A.T."/>
            <person name="Covert S.F."/>
            <person name="Blanchette R.A."/>
            <person name="Cullen D."/>
        </authorList>
    </citation>
    <scope>NUCLEOTIDE SEQUENCE [LARGE SCALE GENOMIC DNA]</scope>
    <source>
        <strain evidence="2 3">11061_1 CR5-6</strain>
    </source>
</reference>
<dbReference type="Pfam" id="PF05368">
    <property type="entry name" value="NmrA"/>
    <property type="match status" value="1"/>
</dbReference>
<name>A0A0C3NFU5_PHLG1</name>
<dbReference type="AlphaFoldDB" id="A0A0C3NFU5"/>
<dbReference type="HOGENOM" id="CLU_007383_12_1_1"/>
<gene>
    <name evidence="2" type="ORF">PHLGIDRAFT_234153</name>
</gene>
<protein>
    <recommendedName>
        <fullName evidence="1">NmrA-like domain-containing protein</fullName>
    </recommendedName>
</protein>
<dbReference type="PANTHER" id="PTHR48079">
    <property type="entry name" value="PROTEIN YEEZ"/>
    <property type="match status" value="1"/>
</dbReference>
<feature type="domain" description="NmrA-like" evidence="1">
    <location>
        <begin position="23"/>
        <end position="99"/>
    </location>
</feature>
<dbReference type="SUPFAM" id="SSF51735">
    <property type="entry name" value="NAD(P)-binding Rossmann-fold domains"/>
    <property type="match status" value="1"/>
</dbReference>
<dbReference type="Proteomes" id="UP000053257">
    <property type="component" value="Unassembled WGS sequence"/>
</dbReference>
<evidence type="ECO:0000313" key="3">
    <source>
        <dbReference type="Proteomes" id="UP000053257"/>
    </source>
</evidence>
<dbReference type="GO" id="GO:0005737">
    <property type="term" value="C:cytoplasm"/>
    <property type="evidence" value="ECO:0007669"/>
    <property type="project" value="TreeGrafter"/>
</dbReference>
<dbReference type="InterPro" id="IPR051783">
    <property type="entry name" value="NAD(P)-dependent_oxidoreduct"/>
</dbReference>
<evidence type="ECO:0000313" key="2">
    <source>
        <dbReference type="EMBL" id="KIP03609.1"/>
    </source>
</evidence>
<dbReference type="PANTHER" id="PTHR48079:SF6">
    <property type="entry name" value="NAD(P)-BINDING DOMAIN-CONTAINING PROTEIN-RELATED"/>
    <property type="match status" value="1"/>
</dbReference>
<dbReference type="InterPro" id="IPR008030">
    <property type="entry name" value="NmrA-like"/>
</dbReference>
<sequence length="360" mass="38702">MFFNKKRDSMKSKSSPTTSVKTPVLFLGATGYVGGSVLARLLENPAAKSLEITALVRDQQKASKLQAFGVKTAIGTIQDLKLLEDLASKAHIVFSIVNADDDPHMQAILRGLKKRHASGDLPILIHTSGTGVFISQANGMFASNDVYDDSKPEHFEALPHEALHRSVDELVVAADKEGYAKTYIVLPSTIYGIPSNALTKAGLQHTSSIQVPALTKASIGRGQGGIVGKGAALWNHVSNDDTAELFVVLFDAVTKPGNTVPHGREGMFVGENGTFSWYDIGKELARVLHEKGVGQSPEPTTFSSEELEKFFGSEFVGNLIAGSNCVCIANRSRALGWRPKHTKDHLLASVRAEVEAALKQ</sequence>
<dbReference type="OrthoDB" id="10262413at2759"/>
<proteinExistence type="predicted"/>
<dbReference type="InterPro" id="IPR036291">
    <property type="entry name" value="NAD(P)-bd_dom_sf"/>
</dbReference>
<dbReference type="STRING" id="745531.A0A0C3NFU5"/>
<keyword evidence="3" id="KW-1185">Reference proteome</keyword>
<accession>A0A0C3NFU5</accession>
<organism evidence="2 3">
    <name type="scientific">Phlebiopsis gigantea (strain 11061_1 CR5-6)</name>
    <name type="common">White-rot fungus</name>
    <name type="synonym">Peniophora gigantea</name>
    <dbReference type="NCBI Taxonomy" id="745531"/>
    <lineage>
        <taxon>Eukaryota</taxon>
        <taxon>Fungi</taxon>
        <taxon>Dikarya</taxon>
        <taxon>Basidiomycota</taxon>
        <taxon>Agaricomycotina</taxon>
        <taxon>Agaricomycetes</taxon>
        <taxon>Polyporales</taxon>
        <taxon>Phanerochaetaceae</taxon>
        <taxon>Phlebiopsis</taxon>
    </lineage>
</organism>
<evidence type="ECO:0000259" key="1">
    <source>
        <dbReference type="Pfam" id="PF05368"/>
    </source>
</evidence>
<dbReference type="GO" id="GO:0004029">
    <property type="term" value="F:aldehyde dehydrogenase (NAD+) activity"/>
    <property type="evidence" value="ECO:0007669"/>
    <property type="project" value="TreeGrafter"/>
</dbReference>
<dbReference type="EMBL" id="KN840608">
    <property type="protein sequence ID" value="KIP03609.1"/>
    <property type="molecule type" value="Genomic_DNA"/>
</dbReference>